<evidence type="ECO:0000259" key="2">
    <source>
        <dbReference type="Pfam" id="PF07007"/>
    </source>
</evidence>
<accession>A0A5Q0M3A5</accession>
<feature type="signal peptide" evidence="1">
    <location>
        <begin position="1"/>
        <end position="23"/>
    </location>
</feature>
<gene>
    <name evidence="3" type="ORF">GFK26_11245</name>
</gene>
<feature type="chain" id="PRO_5024958506" evidence="1">
    <location>
        <begin position="24"/>
        <end position="155"/>
    </location>
</feature>
<dbReference type="Gene3D" id="1.20.1270.180">
    <property type="match status" value="1"/>
</dbReference>
<evidence type="ECO:0000256" key="1">
    <source>
        <dbReference type="SAM" id="SignalP"/>
    </source>
</evidence>
<reference evidence="3 4" key="1">
    <citation type="submission" date="2019-10" db="EMBL/GenBank/DDBJ databases">
        <title>Complete genome sequence of Variovorax paradoxus 5C-2.</title>
        <authorList>
            <person name="Gogoleva N.E."/>
            <person name="Balkin A.S."/>
        </authorList>
    </citation>
    <scope>NUCLEOTIDE SEQUENCE [LARGE SCALE GENOMIC DNA]</scope>
    <source>
        <strain evidence="3 4">5C-2</strain>
    </source>
</reference>
<evidence type="ECO:0000313" key="4">
    <source>
        <dbReference type="Proteomes" id="UP000326780"/>
    </source>
</evidence>
<dbReference type="Pfam" id="PF07007">
    <property type="entry name" value="LprI"/>
    <property type="match status" value="1"/>
</dbReference>
<name>A0A5Q0M3A5_VARPD</name>
<dbReference type="AlphaFoldDB" id="A0A5Q0M3A5"/>
<organism evidence="3 4">
    <name type="scientific">Variovorax paradoxus</name>
    <dbReference type="NCBI Taxonomy" id="34073"/>
    <lineage>
        <taxon>Bacteria</taxon>
        <taxon>Pseudomonadati</taxon>
        <taxon>Pseudomonadota</taxon>
        <taxon>Betaproteobacteria</taxon>
        <taxon>Burkholderiales</taxon>
        <taxon>Comamonadaceae</taxon>
        <taxon>Variovorax</taxon>
    </lineage>
</organism>
<protein>
    <submittedName>
        <fullName evidence="3">DUF1311 domain-containing protein</fullName>
    </submittedName>
</protein>
<proteinExistence type="predicted"/>
<evidence type="ECO:0000313" key="3">
    <source>
        <dbReference type="EMBL" id="QFZ83297.1"/>
    </source>
</evidence>
<dbReference type="EMBL" id="CP045644">
    <property type="protein sequence ID" value="QFZ83297.1"/>
    <property type="molecule type" value="Genomic_DNA"/>
</dbReference>
<sequence>MKNSQARCLVCVVAVALSTVTSAASSRGLMNEGEIRLECGNEFFSMAAVRTCLDKKQAQSEVVLKRAEAQARKAIARWDEDDKYIDLAKTRLAVSSRAFAKYRTEHCAFAASMGGGAIGNALEMGRAACGAELNQRRAEQLRLLVSELPPKQTTK</sequence>
<feature type="domain" description="Lysozyme inhibitor LprI-like N-terminal" evidence="2">
    <location>
        <begin position="47"/>
        <end position="141"/>
    </location>
</feature>
<dbReference type="InterPro" id="IPR009739">
    <property type="entry name" value="LprI-like_N"/>
</dbReference>
<dbReference type="Proteomes" id="UP000326780">
    <property type="component" value="Chromosome"/>
</dbReference>
<keyword evidence="1" id="KW-0732">Signal</keyword>